<reference evidence="1 2" key="1">
    <citation type="submission" date="2022-06" db="EMBL/GenBank/DDBJ databases">
        <title>Genomic Encyclopedia of Archaeal and Bacterial Type Strains, Phase II (KMG-II): from individual species to whole genera.</title>
        <authorList>
            <person name="Goeker M."/>
        </authorList>
    </citation>
    <scope>NUCLEOTIDE SEQUENCE [LARGE SCALE GENOMIC DNA]</scope>
    <source>
        <strain evidence="1 2">DSM 40477</strain>
    </source>
</reference>
<sequence length="105" mass="11699">MRPPNDEAGTWQSSWLAAMMVIKSARRVFTPGSRPPAELLPLVEPVLRLRDALRASPPDDEETRRSAADLVADTDLIQWACQPDQPREIREFGASLGWLSMTLAT</sequence>
<gene>
    <name evidence="1" type="ORF">LX15_000262</name>
</gene>
<dbReference type="EMBL" id="JAMTCP010000001">
    <property type="protein sequence ID" value="MCP2256579.1"/>
    <property type="molecule type" value="Genomic_DNA"/>
</dbReference>
<evidence type="ECO:0000313" key="1">
    <source>
        <dbReference type="EMBL" id="MCP2256579.1"/>
    </source>
</evidence>
<dbReference type="RefSeq" id="WP_253667561.1">
    <property type="nucleotide sequence ID" value="NZ_JAMTCP010000001.1"/>
</dbReference>
<protein>
    <submittedName>
        <fullName evidence="1">Uncharacterized protein</fullName>
    </submittedName>
</protein>
<proteinExistence type="predicted"/>
<comment type="caution">
    <text evidence="1">The sequence shown here is derived from an EMBL/GenBank/DDBJ whole genome shotgun (WGS) entry which is preliminary data.</text>
</comment>
<name>A0ABT1HM33_STRSD</name>
<evidence type="ECO:0000313" key="2">
    <source>
        <dbReference type="Proteomes" id="UP001205311"/>
    </source>
</evidence>
<dbReference type="Proteomes" id="UP001205311">
    <property type="component" value="Unassembled WGS sequence"/>
</dbReference>
<organism evidence="1 2">
    <name type="scientific">Streptoalloteichus tenebrarius (strain ATCC 17920 / DSM 40477 / JCM 4838 / CBS 697.72 / NBRC 16177 / NCIMB 11028 / NRRL B-12390 / A12253. 1 / ISP 5477)</name>
    <name type="common">Streptomyces tenebrarius</name>
    <dbReference type="NCBI Taxonomy" id="1933"/>
    <lineage>
        <taxon>Bacteria</taxon>
        <taxon>Bacillati</taxon>
        <taxon>Actinomycetota</taxon>
        <taxon>Actinomycetes</taxon>
        <taxon>Pseudonocardiales</taxon>
        <taxon>Pseudonocardiaceae</taxon>
        <taxon>Streptoalloteichus</taxon>
    </lineage>
</organism>
<accession>A0ABT1HM33</accession>
<keyword evidence="2" id="KW-1185">Reference proteome</keyword>